<accession>A0A8X6P8Y8</accession>
<keyword evidence="2" id="KW-1185">Reference proteome</keyword>
<organism evidence="1 2">
    <name type="scientific">Nephila pilipes</name>
    <name type="common">Giant wood spider</name>
    <name type="synonym">Nephila maculata</name>
    <dbReference type="NCBI Taxonomy" id="299642"/>
    <lineage>
        <taxon>Eukaryota</taxon>
        <taxon>Metazoa</taxon>
        <taxon>Ecdysozoa</taxon>
        <taxon>Arthropoda</taxon>
        <taxon>Chelicerata</taxon>
        <taxon>Arachnida</taxon>
        <taxon>Araneae</taxon>
        <taxon>Araneomorphae</taxon>
        <taxon>Entelegynae</taxon>
        <taxon>Araneoidea</taxon>
        <taxon>Nephilidae</taxon>
        <taxon>Nephila</taxon>
    </lineage>
</organism>
<evidence type="ECO:0000313" key="1">
    <source>
        <dbReference type="EMBL" id="GFT55327.1"/>
    </source>
</evidence>
<reference evidence="1" key="1">
    <citation type="submission" date="2020-08" db="EMBL/GenBank/DDBJ databases">
        <title>Multicomponent nature underlies the extraordinary mechanical properties of spider dragline silk.</title>
        <authorList>
            <person name="Kono N."/>
            <person name="Nakamura H."/>
            <person name="Mori M."/>
            <person name="Yoshida Y."/>
            <person name="Ohtoshi R."/>
            <person name="Malay A.D."/>
            <person name="Moran D.A.P."/>
            <person name="Tomita M."/>
            <person name="Numata K."/>
            <person name="Arakawa K."/>
        </authorList>
    </citation>
    <scope>NUCLEOTIDE SEQUENCE</scope>
</reference>
<gene>
    <name evidence="1" type="ORF">NPIL_74071</name>
</gene>
<dbReference type="EMBL" id="BMAW01017730">
    <property type="protein sequence ID" value="GFT55327.1"/>
    <property type="molecule type" value="Genomic_DNA"/>
</dbReference>
<evidence type="ECO:0000313" key="2">
    <source>
        <dbReference type="Proteomes" id="UP000887013"/>
    </source>
</evidence>
<dbReference type="Proteomes" id="UP000887013">
    <property type="component" value="Unassembled WGS sequence"/>
</dbReference>
<protein>
    <submittedName>
        <fullName evidence="1">Uncharacterized protein</fullName>
    </submittedName>
</protein>
<proteinExistence type="predicted"/>
<comment type="caution">
    <text evidence="1">The sequence shown here is derived from an EMBL/GenBank/DDBJ whole genome shotgun (WGS) entry which is preliminary data.</text>
</comment>
<dbReference type="AlphaFoldDB" id="A0A8X6P8Y8"/>
<sequence length="180" mass="20154">MSGAIGRLFRKLLRRMESPNIFPGTLIGKSSPNPSPSEEFRPGKAIGELRLASSWMDKHKPNLLSSSNSRREKLIIASQSDGETESMRGGCEACQGTRLAKWYATSNRRKMKPVIASNLDREIQDTRNGRKVQPGTIPAKLKYLFSKSVLEKRGEAILSELQLYSFIGSYNGFKSEFLQI</sequence>
<name>A0A8X6P8Y8_NEPPI</name>